<dbReference type="InterPro" id="IPR011990">
    <property type="entry name" value="TPR-like_helical_dom_sf"/>
</dbReference>
<dbReference type="Pfam" id="PF14559">
    <property type="entry name" value="TPR_19"/>
    <property type="match status" value="1"/>
</dbReference>
<dbReference type="Proteomes" id="UP000318733">
    <property type="component" value="Unassembled WGS sequence"/>
</dbReference>
<evidence type="ECO:0000313" key="3">
    <source>
        <dbReference type="Proteomes" id="UP000318733"/>
    </source>
</evidence>
<comment type="caution">
    <text evidence="2">The sequence shown here is derived from an EMBL/GenBank/DDBJ whole genome shotgun (WGS) entry which is preliminary data.</text>
</comment>
<accession>A0A556MVZ4</accession>
<sequence length="289" mass="33574">MKHLILSLLITCFFVKVSAQIANVDTSLKFRQLFVNCERRWVVLPQKSDTAKTYAYGYIYIDEYAGFTFDLQGMFSVDDKGRYVNKSSVFPNKASYKYRLPANWFRVALLSPKHFEELKIEPEPDWVKAYYKYTDTVQHNFRLGFVYNAVDQCALALPYLERVYKIDPHYKGLGFEMAFAYNGLNRFDEAIKVLEPSVKSDPKNLFLYKELGYAYAHKRLFDKAITAYKLGLQLTAEGQSEEKGEMAANMADAYKNLGNQEEYRNWMIKGKSYVPPTSPNYKRFVNAGF</sequence>
<dbReference type="OrthoDB" id="672063at2"/>
<gene>
    <name evidence="2" type="ORF">FO440_07995</name>
</gene>
<dbReference type="Gene3D" id="1.25.40.10">
    <property type="entry name" value="Tetratricopeptide repeat domain"/>
    <property type="match status" value="1"/>
</dbReference>
<name>A0A556MVZ4_9SPHI</name>
<dbReference type="AlphaFoldDB" id="A0A556MVZ4"/>
<dbReference type="SMART" id="SM00028">
    <property type="entry name" value="TPR"/>
    <property type="match status" value="3"/>
</dbReference>
<dbReference type="EMBL" id="VLPK01000001">
    <property type="protein sequence ID" value="TSJ44104.1"/>
    <property type="molecule type" value="Genomic_DNA"/>
</dbReference>
<organism evidence="2 3">
    <name type="scientific">Mucilaginibacter corticis</name>
    <dbReference type="NCBI Taxonomy" id="2597670"/>
    <lineage>
        <taxon>Bacteria</taxon>
        <taxon>Pseudomonadati</taxon>
        <taxon>Bacteroidota</taxon>
        <taxon>Sphingobacteriia</taxon>
        <taxon>Sphingobacteriales</taxon>
        <taxon>Sphingobacteriaceae</taxon>
        <taxon>Mucilaginibacter</taxon>
    </lineage>
</organism>
<feature type="signal peptide" evidence="1">
    <location>
        <begin position="1"/>
        <end position="21"/>
    </location>
</feature>
<proteinExistence type="predicted"/>
<feature type="chain" id="PRO_5022225590" evidence="1">
    <location>
        <begin position="22"/>
        <end position="289"/>
    </location>
</feature>
<dbReference type="RefSeq" id="WP_144247668.1">
    <property type="nucleotide sequence ID" value="NZ_VLPK01000001.1"/>
</dbReference>
<reference evidence="2 3" key="1">
    <citation type="submission" date="2019-07" db="EMBL/GenBank/DDBJ databases">
        <authorList>
            <person name="Huq M.A."/>
        </authorList>
    </citation>
    <scope>NUCLEOTIDE SEQUENCE [LARGE SCALE GENOMIC DNA]</scope>
    <source>
        <strain evidence="2 3">MAH-19</strain>
    </source>
</reference>
<dbReference type="InterPro" id="IPR019734">
    <property type="entry name" value="TPR_rpt"/>
</dbReference>
<evidence type="ECO:0000313" key="2">
    <source>
        <dbReference type="EMBL" id="TSJ44104.1"/>
    </source>
</evidence>
<evidence type="ECO:0000256" key="1">
    <source>
        <dbReference type="SAM" id="SignalP"/>
    </source>
</evidence>
<keyword evidence="3" id="KW-1185">Reference proteome</keyword>
<protein>
    <submittedName>
        <fullName evidence="2">Tetratricopeptide repeat protein</fullName>
    </submittedName>
</protein>
<dbReference type="SUPFAM" id="SSF48452">
    <property type="entry name" value="TPR-like"/>
    <property type="match status" value="1"/>
</dbReference>
<keyword evidence="1" id="KW-0732">Signal</keyword>